<accession>G8BSR5</accession>
<keyword evidence="3" id="KW-1185">Reference proteome</keyword>
<sequence>MTTNNSTMKKMSLEEFLGNDTLSDTLWDEDDINLDAISSTTNIDLLKKSSGNSHHVNKSASGPPYIVKFSNLSSDFSDFEMKDLFNSKFTNFIKFKMFWVLNPNPTMADIQNPNKFYEYFKLSSKVCFVELYSVRDMDKILKGWYDPLKEIYNIIVSPADFVDFKNYMDRTESVKSFKIPSPEAPLPKNMIQNSHDNQPKERRKSNPFGAAKPVDTQSKILKLEEQIATLHVEDTTTLRRFSNTMNNLNSKHATKVKILKNENNDITTSDNIRSLATATITTKESLLPTNTHVNTTIPVTKTLNYSHIVKKETQQAEKAKVNANDNTKFNESESALEDEEDNGEGMHGSDEVKANDRDNKNTNKNKDRLVTENVEELKDLSKEENDVEEHKSDVKDQSENYNYKREGNYKSNRGNYTGRGGNRGNIRGGSRGRGNNNYGNRSNNSNGNYTGKPNNSQPEERYSLFRPAAGFLHSSNSGNDEESFNRTSKYNNNNTNSTSSNSSNRNGSYGYSNTSRGRGNYTNNRRFTNQRGSSRGNGHRGGSGSCRGGNGPHRGRFHDTGRNHEGNENSESTESHTNVAE</sequence>
<dbReference type="AlphaFoldDB" id="G8BSR5"/>
<evidence type="ECO:0000256" key="1">
    <source>
        <dbReference type="SAM" id="MobiDB-lite"/>
    </source>
</evidence>
<feature type="compositionally biased region" description="Acidic residues" evidence="1">
    <location>
        <begin position="334"/>
        <end position="343"/>
    </location>
</feature>
<dbReference type="GO" id="GO:0000932">
    <property type="term" value="C:P-body"/>
    <property type="evidence" value="ECO:0007669"/>
    <property type="project" value="EnsemblFungi"/>
</dbReference>
<feature type="compositionally biased region" description="Gly residues" evidence="1">
    <location>
        <begin position="539"/>
        <end position="552"/>
    </location>
</feature>
<proteinExistence type="predicted"/>
<protein>
    <recommendedName>
        <fullName evidence="4">Protein PSP2</fullName>
    </recommendedName>
</protein>
<evidence type="ECO:0000313" key="3">
    <source>
        <dbReference type="Proteomes" id="UP000005666"/>
    </source>
</evidence>
<evidence type="ECO:0008006" key="4">
    <source>
        <dbReference type="Google" id="ProtNLM"/>
    </source>
</evidence>
<dbReference type="EMBL" id="HE612859">
    <property type="protein sequence ID" value="CCE62886.1"/>
    <property type="molecule type" value="Genomic_DNA"/>
</dbReference>
<feature type="compositionally biased region" description="Low complexity" evidence="1">
    <location>
        <begin position="433"/>
        <end position="451"/>
    </location>
</feature>
<dbReference type="GeneID" id="11534290"/>
<dbReference type="Proteomes" id="UP000005666">
    <property type="component" value="Chromosome 4"/>
</dbReference>
<dbReference type="OrthoDB" id="48651at2759"/>
<feature type="region of interest" description="Disordered" evidence="1">
    <location>
        <begin position="316"/>
        <end position="581"/>
    </location>
</feature>
<dbReference type="KEGG" id="tpf:TPHA_0D02490"/>
<gene>
    <name evidence="2" type="primary">TPHA0D02490</name>
    <name evidence="2" type="ordered locus">TPHA_0D02490</name>
</gene>
<dbReference type="RefSeq" id="XP_003685320.1">
    <property type="nucleotide sequence ID" value="XM_003685272.1"/>
</dbReference>
<dbReference type="eggNOG" id="ENOG502QWA7">
    <property type="taxonomic scope" value="Eukaryota"/>
</dbReference>
<evidence type="ECO:0000313" key="2">
    <source>
        <dbReference type="EMBL" id="CCE62886.1"/>
    </source>
</evidence>
<feature type="compositionally biased region" description="Polar residues" evidence="1">
    <location>
        <begin position="516"/>
        <end position="530"/>
    </location>
</feature>
<feature type="compositionally biased region" description="Polar residues" evidence="1">
    <location>
        <begin position="323"/>
        <end position="333"/>
    </location>
</feature>
<dbReference type="HOGENOM" id="CLU_032585_0_0_1"/>
<feature type="region of interest" description="Disordered" evidence="1">
    <location>
        <begin position="178"/>
        <end position="212"/>
    </location>
</feature>
<feature type="compositionally biased region" description="Low complexity" evidence="1">
    <location>
        <begin position="485"/>
        <end position="515"/>
    </location>
</feature>
<feature type="compositionally biased region" description="Basic and acidic residues" evidence="1">
    <location>
        <begin position="557"/>
        <end position="567"/>
    </location>
</feature>
<reference evidence="2 3" key="1">
    <citation type="journal article" date="2011" name="Proc. Natl. Acad. Sci. U.S.A.">
        <title>Evolutionary erosion of yeast sex chromosomes by mating-type switching accidents.</title>
        <authorList>
            <person name="Gordon J.L."/>
            <person name="Armisen D."/>
            <person name="Proux-Wera E."/>
            <person name="Oheigeartaigh S.S."/>
            <person name="Byrne K.P."/>
            <person name="Wolfe K.H."/>
        </authorList>
    </citation>
    <scope>NUCLEOTIDE SEQUENCE [LARGE SCALE GENOMIC DNA]</scope>
    <source>
        <strain evidence="3">ATCC 24235 / CBS 4417 / NBRC 1672 / NRRL Y-8282 / UCD 70-5</strain>
    </source>
</reference>
<dbReference type="OMA" id="FKLFWEL"/>
<feature type="compositionally biased region" description="Gly residues" evidence="1">
    <location>
        <begin position="417"/>
        <end position="432"/>
    </location>
</feature>
<name>G8BSR5_TETPH</name>
<organism evidence="2 3">
    <name type="scientific">Tetrapisispora phaffii (strain ATCC 24235 / CBS 4417 / NBRC 1672 / NRRL Y-8282 / UCD 70-5)</name>
    <name type="common">Yeast</name>
    <name type="synonym">Fabospora phaffii</name>
    <dbReference type="NCBI Taxonomy" id="1071381"/>
    <lineage>
        <taxon>Eukaryota</taxon>
        <taxon>Fungi</taxon>
        <taxon>Dikarya</taxon>
        <taxon>Ascomycota</taxon>
        <taxon>Saccharomycotina</taxon>
        <taxon>Saccharomycetes</taxon>
        <taxon>Saccharomycetales</taxon>
        <taxon>Saccharomycetaceae</taxon>
        <taxon>Tetrapisispora</taxon>
    </lineage>
</organism>
<feature type="compositionally biased region" description="Basic and acidic residues" evidence="1">
    <location>
        <begin position="347"/>
        <end position="408"/>
    </location>
</feature>
<feature type="compositionally biased region" description="Polar residues" evidence="1">
    <location>
        <begin position="569"/>
        <end position="581"/>
    </location>
</feature>